<keyword evidence="5" id="KW-0645">Protease</keyword>
<keyword evidence="2" id="KW-0378">Hydrolase</keyword>
<dbReference type="PANTHER" id="PTHR43808">
    <property type="entry name" value="ACETYLORNITHINE DEACETYLASE"/>
    <property type="match status" value="1"/>
</dbReference>
<dbReference type="Gene3D" id="3.30.70.360">
    <property type="match status" value="1"/>
</dbReference>
<dbReference type="InterPro" id="IPR050072">
    <property type="entry name" value="Peptidase_M20A"/>
</dbReference>
<dbReference type="InterPro" id="IPR002933">
    <property type="entry name" value="Peptidase_M20"/>
</dbReference>
<dbReference type="OrthoDB" id="9776600at2"/>
<evidence type="ECO:0000256" key="2">
    <source>
        <dbReference type="ARBA" id="ARBA00022801"/>
    </source>
</evidence>
<dbReference type="GO" id="GO:0046872">
    <property type="term" value="F:metal ion binding"/>
    <property type="evidence" value="ECO:0007669"/>
    <property type="project" value="UniProtKB-KW"/>
</dbReference>
<dbReference type="PIRSF" id="PIRSF037238">
    <property type="entry name" value="Carboxypeptidase_G2"/>
    <property type="match status" value="1"/>
</dbReference>
<dbReference type="AlphaFoldDB" id="A0A2T1HV05"/>
<name>A0A2T1HV05_9HYPH</name>
<dbReference type="GO" id="GO:0004180">
    <property type="term" value="F:carboxypeptidase activity"/>
    <property type="evidence" value="ECO:0007669"/>
    <property type="project" value="UniProtKB-KW"/>
</dbReference>
<dbReference type="Pfam" id="PF01546">
    <property type="entry name" value="Peptidase_M20"/>
    <property type="match status" value="1"/>
</dbReference>
<feature type="domain" description="Peptidase M20 dimerisation" evidence="4">
    <location>
        <begin position="176"/>
        <end position="268"/>
    </location>
</feature>
<dbReference type="PANTHER" id="PTHR43808:SF9">
    <property type="entry name" value="BLL0789 PROTEIN"/>
    <property type="match status" value="1"/>
</dbReference>
<dbReference type="Pfam" id="PF07687">
    <property type="entry name" value="M20_dimer"/>
    <property type="match status" value="1"/>
</dbReference>
<dbReference type="SUPFAM" id="SSF53187">
    <property type="entry name" value="Zn-dependent exopeptidases"/>
    <property type="match status" value="1"/>
</dbReference>
<accession>A0A2T1HV05</accession>
<sequence length="374" mass="39155">MSNNALESMLDGISRWVAIESPTHDAAGVNRMIDAVAADVAGLPIAVERVPGKDGLGDSLILRAGARTGGRGVLVMSHVDTVHPVGTLAKDLPIRREGDKLYGPGIYDMKGGAYLALEGFKRAAASGEARAPLTFLFTPDEEIGSPTTRALIEDLGCQASAVLVTEPARDGGKIVTARKGVGRFDVQVEGRPAHSGSRHQDGRSAIREAARQILLVEALTDYARGVTTTVGMMAGGTAANVIPQFARFSVDLRVVNPADGEEFTGRIKGLAPVDPDCRITVVGDMNRPPYNKTAEVAALYEQARALAAEIGVDLQDVPMTGGGSDGNFTAALGIPTLDGLGIDGDGAHTLHEHALISSILPRTALMERLLTRLG</sequence>
<dbReference type="Proteomes" id="UP000239772">
    <property type="component" value="Unassembled WGS sequence"/>
</dbReference>
<feature type="active site" evidence="3">
    <location>
        <position position="80"/>
    </location>
</feature>
<reference evidence="6" key="1">
    <citation type="submission" date="2018-03" db="EMBL/GenBank/DDBJ databases">
        <authorList>
            <person name="Sun L."/>
            <person name="Liu H."/>
            <person name="Chen W."/>
            <person name="Huang K."/>
            <person name="Liu W."/>
            <person name="Gao X."/>
        </authorList>
    </citation>
    <scope>NUCLEOTIDE SEQUENCE [LARGE SCALE GENOMIC DNA]</scope>
    <source>
        <strain evidence="6">SH9</strain>
    </source>
</reference>
<dbReference type="InterPro" id="IPR011650">
    <property type="entry name" value="Peptidase_M20_dimer"/>
</dbReference>
<dbReference type="RefSeq" id="WP_106336108.1">
    <property type="nucleotide sequence ID" value="NZ_PVZS01000007.1"/>
</dbReference>
<comment type="caution">
    <text evidence="5">The sequence shown here is derived from an EMBL/GenBank/DDBJ whole genome shotgun (WGS) entry which is preliminary data.</text>
</comment>
<gene>
    <name evidence="5" type="ORF">SLNSH_07725</name>
</gene>
<dbReference type="EMBL" id="PVZS01000007">
    <property type="protein sequence ID" value="PSC05471.1"/>
    <property type="molecule type" value="Genomic_DNA"/>
</dbReference>
<dbReference type="CDD" id="cd03885">
    <property type="entry name" value="M20_CPDG2"/>
    <property type="match status" value="1"/>
</dbReference>
<evidence type="ECO:0000256" key="1">
    <source>
        <dbReference type="ARBA" id="ARBA00022723"/>
    </source>
</evidence>
<dbReference type="SUPFAM" id="SSF55031">
    <property type="entry name" value="Bacterial exopeptidase dimerisation domain"/>
    <property type="match status" value="1"/>
</dbReference>
<dbReference type="InterPro" id="IPR036264">
    <property type="entry name" value="Bact_exopeptidase_dim_dom"/>
</dbReference>
<evidence type="ECO:0000313" key="5">
    <source>
        <dbReference type="EMBL" id="PSC05471.1"/>
    </source>
</evidence>
<keyword evidence="1" id="KW-0479">Metal-binding</keyword>
<evidence type="ECO:0000259" key="4">
    <source>
        <dbReference type="Pfam" id="PF07687"/>
    </source>
</evidence>
<evidence type="ECO:0000256" key="3">
    <source>
        <dbReference type="PIRSR" id="PIRSR037238-1"/>
    </source>
</evidence>
<dbReference type="Gene3D" id="3.40.630.10">
    <property type="entry name" value="Zn peptidases"/>
    <property type="match status" value="1"/>
</dbReference>
<keyword evidence="5" id="KW-0121">Carboxypeptidase</keyword>
<keyword evidence="6" id="KW-1185">Reference proteome</keyword>
<feature type="active site" description="Proton acceptor" evidence="3">
    <location>
        <position position="141"/>
    </location>
</feature>
<protein>
    <submittedName>
        <fullName evidence="5">Carboxypeptidase</fullName>
    </submittedName>
</protein>
<organism evidence="5 6">
    <name type="scientific">Alsobacter soli</name>
    <dbReference type="NCBI Taxonomy" id="2109933"/>
    <lineage>
        <taxon>Bacteria</taxon>
        <taxon>Pseudomonadati</taxon>
        <taxon>Pseudomonadota</taxon>
        <taxon>Alphaproteobacteria</taxon>
        <taxon>Hyphomicrobiales</taxon>
        <taxon>Alsobacteraceae</taxon>
        <taxon>Alsobacter</taxon>
    </lineage>
</organism>
<proteinExistence type="predicted"/>
<dbReference type="InterPro" id="IPR017150">
    <property type="entry name" value="Pept_M20_glutamate_carboxypep"/>
</dbReference>
<evidence type="ECO:0000313" key="6">
    <source>
        <dbReference type="Proteomes" id="UP000239772"/>
    </source>
</evidence>